<accession>A0ABX0AKE2</accession>
<organism evidence="1 2">
    <name type="scientific">Pseudoxanthomonas gei</name>
    <dbReference type="NCBI Taxonomy" id="1383030"/>
    <lineage>
        <taxon>Bacteria</taxon>
        <taxon>Pseudomonadati</taxon>
        <taxon>Pseudomonadota</taxon>
        <taxon>Gammaproteobacteria</taxon>
        <taxon>Lysobacterales</taxon>
        <taxon>Lysobacteraceae</taxon>
        <taxon>Pseudoxanthomonas</taxon>
    </lineage>
</organism>
<name>A0ABX0AKE2_9GAMM</name>
<keyword evidence="2" id="KW-1185">Reference proteome</keyword>
<reference evidence="1 2" key="1">
    <citation type="submission" date="2018-07" db="EMBL/GenBank/DDBJ databases">
        <title>Whole genome Sequencing of Pseudoxanthomonas gei KCTC 32298 (T).</title>
        <authorList>
            <person name="Kumar S."/>
            <person name="Bansal K."/>
            <person name="Kaur A."/>
            <person name="Patil P."/>
            <person name="Sharma S."/>
            <person name="Patil P.B."/>
        </authorList>
    </citation>
    <scope>NUCLEOTIDE SEQUENCE [LARGE SCALE GENOMIC DNA]</scope>
    <source>
        <strain evidence="1 2">KCTC 32298</strain>
    </source>
</reference>
<dbReference type="Proteomes" id="UP001429354">
    <property type="component" value="Unassembled WGS sequence"/>
</dbReference>
<proteinExistence type="predicted"/>
<sequence>MIRLLSGLIALGLCFDAPAYVVTISPGVRAVYLRVGTGTSVTYNSNVTTFGNNGNANNNTINIVSVVVPANVVGNGANRAMTSNSSQGTSSLDSYAFCDVPAEIYIGGFYRLPGNSGTATLTATVPTSLTNSSGQTIPFSQISWTSSGNGDTGAQPILAGTFTPGSQTLASFPVNTWRESCHSFAYGNDAVVAAGTFTGQVTYTLSAP</sequence>
<dbReference type="EMBL" id="QOVG01000008">
    <property type="protein sequence ID" value="NDK39699.1"/>
    <property type="molecule type" value="Genomic_DNA"/>
</dbReference>
<gene>
    <name evidence="1" type="ORF">DT603_12685</name>
</gene>
<comment type="caution">
    <text evidence="1">The sequence shown here is derived from an EMBL/GenBank/DDBJ whole genome shotgun (WGS) entry which is preliminary data.</text>
</comment>
<protein>
    <submittedName>
        <fullName evidence="1">Uncharacterized protein</fullName>
    </submittedName>
</protein>
<evidence type="ECO:0000313" key="2">
    <source>
        <dbReference type="Proteomes" id="UP001429354"/>
    </source>
</evidence>
<evidence type="ECO:0000313" key="1">
    <source>
        <dbReference type="EMBL" id="NDK39699.1"/>
    </source>
</evidence>